<dbReference type="Pfam" id="PF02466">
    <property type="entry name" value="Tim17"/>
    <property type="match status" value="1"/>
</dbReference>
<keyword evidence="11" id="KW-1185">Reference proteome</keyword>
<dbReference type="GO" id="GO:0005739">
    <property type="term" value="C:mitochondrion"/>
    <property type="evidence" value="ECO:0007669"/>
    <property type="project" value="TreeGrafter"/>
</dbReference>
<evidence type="ECO:0000256" key="9">
    <source>
        <dbReference type="SAM" id="MobiDB-lite"/>
    </source>
</evidence>
<feature type="compositionally biased region" description="Polar residues" evidence="9">
    <location>
        <begin position="410"/>
        <end position="437"/>
    </location>
</feature>
<dbReference type="RefSeq" id="XP_019647424.1">
    <property type="nucleotide sequence ID" value="XM_019791865.1"/>
</dbReference>
<keyword evidence="3 10" id="KW-0812">Transmembrane</keyword>
<evidence type="ECO:0000256" key="2">
    <source>
        <dbReference type="ARBA" id="ARBA00008444"/>
    </source>
</evidence>
<feature type="compositionally biased region" description="Low complexity" evidence="9">
    <location>
        <begin position="378"/>
        <end position="389"/>
    </location>
</feature>
<feature type="region of interest" description="Disordered" evidence="9">
    <location>
        <begin position="372"/>
        <end position="437"/>
    </location>
</feature>
<evidence type="ECO:0000313" key="11">
    <source>
        <dbReference type="Proteomes" id="UP000515135"/>
    </source>
</evidence>
<comment type="function">
    <text evidence="6">Chaperone protein involved in the assembly of the mitochondrial NADH:ubiquinone oxidoreductase complex (complex I). Participates in constructing the membrane arm of complex I.</text>
</comment>
<evidence type="ECO:0000256" key="10">
    <source>
        <dbReference type="SAM" id="Phobius"/>
    </source>
</evidence>
<comment type="subcellular location">
    <subcellularLocation>
        <location evidence="1">Membrane</location>
        <topology evidence="1">Multi-pass membrane protein</topology>
    </subcellularLocation>
</comment>
<dbReference type="InterPro" id="IPR055299">
    <property type="entry name" value="TIMMDC1"/>
</dbReference>
<evidence type="ECO:0000256" key="3">
    <source>
        <dbReference type="ARBA" id="ARBA00022692"/>
    </source>
</evidence>
<evidence type="ECO:0000256" key="1">
    <source>
        <dbReference type="ARBA" id="ARBA00004141"/>
    </source>
</evidence>
<name>A0A6P5AMJ1_BRABE</name>
<dbReference type="KEGG" id="bbel:109487793"/>
<dbReference type="GeneID" id="109487793"/>
<organism evidence="11 12">
    <name type="scientific">Branchiostoma belcheri</name>
    <name type="common">Amphioxus</name>
    <dbReference type="NCBI Taxonomy" id="7741"/>
    <lineage>
        <taxon>Eukaryota</taxon>
        <taxon>Metazoa</taxon>
        <taxon>Chordata</taxon>
        <taxon>Cephalochordata</taxon>
        <taxon>Leptocardii</taxon>
        <taxon>Amphioxiformes</taxon>
        <taxon>Branchiostomatidae</taxon>
        <taxon>Branchiostoma</taxon>
    </lineage>
</organism>
<evidence type="ECO:0000256" key="4">
    <source>
        <dbReference type="ARBA" id="ARBA00022989"/>
    </source>
</evidence>
<dbReference type="PANTHER" id="PTHR13002:SF1">
    <property type="entry name" value="COMPLEX I ASSEMBLY FACTOR TIMMDC1, MITOCHONDRIAL"/>
    <property type="match status" value="1"/>
</dbReference>
<protein>
    <recommendedName>
        <fullName evidence="7">Complex I assembly factor TIMMDC1, mitochondrial</fullName>
    </recommendedName>
    <alternativeName>
        <fullName evidence="8">Translocase of inner mitochondrial membrane domain-containing protein 1</fullName>
    </alternativeName>
</protein>
<evidence type="ECO:0000256" key="7">
    <source>
        <dbReference type="ARBA" id="ARBA00040778"/>
    </source>
</evidence>
<keyword evidence="4 10" id="KW-1133">Transmembrane helix</keyword>
<sequence length="437" mass="48110">MVFPQKYSSVPGSSVGARWLYSSAPRLLDSSTLSKQSLVITSPNAIAEHCLHNHANTCLQSSAVFRNFERVGISSHREYRTERKFALPSMSTLGELLKTAKNKLLLTASVYAAEPFVEVTPDKKETSVTTTNAPQKQTSEGPTHVSKEDDTETDDVVVPAWFLGTRPVPETGWERLRDIFEIKEDKKLYYEKYSREVTDWINVMAAGFMIGFVYGGVPAARQARLRYIELSHTQVYQGRRDAVGDAHKAAHRGLIRYGYRWGWRVAVFAGIFHGVSTCLAIYRDKDDALNYTAAGALAGGLYKISLGLRGIIGGSFLGILLGVPTGLLTQLGQTLQGETYVERRRTLRKEVLELRREEWKARLQLMDDFISDTSSEQTSGTEPSTPGGTKLAAGTEPEPSVSGQAKVVSYQPSGTEPSTSGQAKQPTTCNSGEQKQS</sequence>
<evidence type="ECO:0000256" key="6">
    <source>
        <dbReference type="ARBA" id="ARBA00037236"/>
    </source>
</evidence>
<dbReference type="OrthoDB" id="5826189at2759"/>
<dbReference type="PANTHER" id="PTHR13002">
    <property type="entry name" value="C3ORF1 PROTEIN-RELATED"/>
    <property type="match status" value="1"/>
</dbReference>
<dbReference type="Proteomes" id="UP000515135">
    <property type="component" value="Unplaced"/>
</dbReference>
<accession>A0A6P5AMJ1</accession>
<gene>
    <name evidence="12" type="primary">LOC109487793</name>
</gene>
<evidence type="ECO:0000256" key="5">
    <source>
        <dbReference type="ARBA" id="ARBA00023136"/>
    </source>
</evidence>
<feature type="compositionally biased region" description="Polar residues" evidence="9">
    <location>
        <begin position="127"/>
        <end position="141"/>
    </location>
</feature>
<reference evidence="12" key="1">
    <citation type="submission" date="2025-08" db="UniProtKB">
        <authorList>
            <consortium name="RefSeq"/>
        </authorList>
    </citation>
    <scope>IDENTIFICATION</scope>
    <source>
        <tissue evidence="12">Gonad</tissue>
    </source>
</reference>
<feature type="region of interest" description="Disordered" evidence="9">
    <location>
        <begin position="121"/>
        <end position="152"/>
    </location>
</feature>
<feature type="transmembrane region" description="Helical" evidence="10">
    <location>
        <begin position="261"/>
        <end position="282"/>
    </location>
</feature>
<evidence type="ECO:0000256" key="8">
    <source>
        <dbReference type="ARBA" id="ARBA00041344"/>
    </source>
</evidence>
<proteinExistence type="inferred from homology"/>
<dbReference type="GO" id="GO:0016020">
    <property type="term" value="C:membrane"/>
    <property type="evidence" value="ECO:0007669"/>
    <property type="project" value="UniProtKB-SubCell"/>
</dbReference>
<keyword evidence="5 10" id="KW-0472">Membrane</keyword>
<comment type="similarity">
    <text evidence="2">Belongs to the Tim17/Tim22/Tim23 family.</text>
</comment>
<feature type="transmembrane region" description="Helical" evidence="10">
    <location>
        <begin position="302"/>
        <end position="323"/>
    </location>
</feature>
<dbReference type="AlphaFoldDB" id="A0A6P5AMJ1"/>
<dbReference type="GO" id="GO:0032981">
    <property type="term" value="P:mitochondrial respiratory chain complex I assembly"/>
    <property type="evidence" value="ECO:0007669"/>
    <property type="project" value="InterPro"/>
</dbReference>
<feature type="transmembrane region" description="Helical" evidence="10">
    <location>
        <begin position="200"/>
        <end position="217"/>
    </location>
</feature>
<evidence type="ECO:0000313" key="12">
    <source>
        <dbReference type="RefSeq" id="XP_019647424.1"/>
    </source>
</evidence>